<protein>
    <recommendedName>
        <fullName evidence="3">Peptidylprolyl isomerase</fullName>
    </recommendedName>
</protein>
<gene>
    <name evidence="1" type="ORF">VP395_12495</name>
</gene>
<sequence>MKKMIVPILALFFMSCEEELQKTVDSATAIEALTEYAIVNKVFQDAGNNSGDAVLSSENSASNSKMSKTSSDGPIITVEPLDFTTFPKTITIDYQEGVLCKDGITRKGIATIISTNWYGVAGSEHSTTFNNYYHNDYKVEGTHYVKNLGKNGTGDLQYSVIIENGKITTNAGKTINYTENSTRTWVAGSDTPFNIWDDEYMLDGMQSGISSKGVEYSLTIEESLHFVLLPRGIESGILDVSVGSIDNIKLNYNTKMITIFGKEYPFGN</sequence>
<keyword evidence="2" id="KW-1185">Reference proteome</keyword>
<dbReference type="RefSeq" id="WP_346242354.1">
    <property type="nucleotide sequence ID" value="NZ_JAZHYP010000006.1"/>
</dbReference>
<dbReference type="Proteomes" id="UP001416393">
    <property type="component" value="Unassembled WGS sequence"/>
</dbReference>
<evidence type="ECO:0008006" key="3">
    <source>
        <dbReference type="Google" id="ProtNLM"/>
    </source>
</evidence>
<comment type="caution">
    <text evidence="1">The sequence shown here is derived from an EMBL/GenBank/DDBJ whole genome shotgun (WGS) entry which is preliminary data.</text>
</comment>
<dbReference type="EMBL" id="JAZHYP010000006">
    <property type="protein sequence ID" value="MEN3324552.1"/>
    <property type="molecule type" value="Genomic_DNA"/>
</dbReference>
<organism evidence="1 2">
    <name type="scientific">Mariniflexile soesokkakense</name>
    <dbReference type="NCBI Taxonomy" id="1343160"/>
    <lineage>
        <taxon>Bacteria</taxon>
        <taxon>Pseudomonadati</taxon>
        <taxon>Bacteroidota</taxon>
        <taxon>Flavobacteriia</taxon>
        <taxon>Flavobacteriales</taxon>
        <taxon>Flavobacteriaceae</taxon>
        <taxon>Mariniflexile</taxon>
    </lineage>
</organism>
<accession>A0ABV0ABR9</accession>
<reference evidence="1 2" key="1">
    <citation type="submission" date="2024-01" db="EMBL/GenBank/DDBJ databases">
        <title>Mariniflexile litorale sp. nov., isolated from the shallow sediments of the Sea of Japan.</title>
        <authorList>
            <person name="Romanenko L."/>
            <person name="Bystritskaya E."/>
            <person name="Isaeva M."/>
        </authorList>
    </citation>
    <scope>NUCLEOTIDE SEQUENCE [LARGE SCALE GENOMIC DNA]</scope>
    <source>
        <strain evidence="1 2">KCTC 32427</strain>
    </source>
</reference>
<evidence type="ECO:0000313" key="2">
    <source>
        <dbReference type="Proteomes" id="UP001416393"/>
    </source>
</evidence>
<name>A0ABV0ABR9_9FLAO</name>
<dbReference type="PROSITE" id="PS51257">
    <property type="entry name" value="PROKAR_LIPOPROTEIN"/>
    <property type="match status" value="1"/>
</dbReference>
<evidence type="ECO:0000313" key="1">
    <source>
        <dbReference type="EMBL" id="MEN3324552.1"/>
    </source>
</evidence>
<proteinExistence type="predicted"/>